<dbReference type="Proteomes" id="UP000238479">
    <property type="component" value="Chromosome 4"/>
</dbReference>
<dbReference type="PANTHER" id="PTHR34145:SF28">
    <property type="entry name" value="F-BOX DOMAIN-CONTAINING PROTEIN"/>
    <property type="match status" value="1"/>
</dbReference>
<protein>
    <submittedName>
        <fullName evidence="1">Putative leucine-rich repeat domain, L domain-containing protein</fullName>
    </submittedName>
</protein>
<dbReference type="AlphaFoldDB" id="A0A2P6QV52"/>
<gene>
    <name evidence="1" type="ORF">RchiOBHm_Chr4g0409631</name>
</gene>
<name>A0A2P6QV52_ROSCH</name>
<dbReference type="PANTHER" id="PTHR34145">
    <property type="entry name" value="OS02G0105600 PROTEIN"/>
    <property type="match status" value="1"/>
</dbReference>
<dbReference type="InterPro" id="IPR053772">
    <property type="entry name" value="At1g61320/At1g61330-like"/>
</dbReference>
<accession>A0A2P6QV52</accession>
<evidence type="ECO:0000313" key="1">
    <source>
        <dbReference type="EMBL" id="PRQ38061.1"/>
    </source>
</evidence>
<keyword evidence="2" id="KW-1185">Reference proteome</keyword>
<sequence length="299" mass="34313">MWIYFPCLEKLEIEMCKGMYDLKICCPNLKDIRVFGMSLKSIDISGMRLEDVRVSFCFVNCIDGSGVEIFAPNLKSFAWVGNGITDKSSIQSLPVLKRSEFLWPHITTKKISNNSVIDLFSSSSQVEELTIAFDFLQILSEIYFELGGLPFSFMKLKTLDIYLDERYFPARGIACLFKSPVVHRLRIHLFVDSYEENYDEWTDLDYANCTEKQYCETRGQYLSPFLSHLKVVDINLGTMIPENAVTFAKFFLKYVGGLQKVNLRYFQCNLPPNLLKDIIALMEGLPRASADVEISISCY</sequence>
<comment type="caution">
    <text evidence="1">The sequence shown here is derived from an EMBL/GenBank/DDBJ whole genome shotgun (WGS) entry which is preliminary data.</text>
</comment>
<reference evidence="1 2" key="1">
    <citation type="journal article" date="2018" name="Nat. Genet.">
        <title>The Rosa genome provides new insights in the design of modern roses.</title>
        <authorList>
            <person name="Bendahmane M."/>
        </authorList>
    </citation>
    <scope>NUCLEOTIDE SEQUENCE [LARGE SCALE GENOMIC DNA]</scope>
    <source>
        <strain evidence="2">cv. Old Blush</strain>
    </source>
</reference>
<dbReference type="SUPFAM" id="SSF52058">
    <property type="entry name" value="L domain-like"/>
    <property type="match status" value="1"/>
</dbReference>
<dbReference type="Gramene" id="PRQ38061">
    <property type="protein sequence ID" value="PRQ38061"/>
    <property type="gene ID" value="RchiOBHm_Chr4g0409631"/>
</dbReference>
<dbReference type="Gene3D" id="3.80.10.10">
    <property type="entry name" value="Ribonuclease Inhibitor"/>
    <property type="match status" value="1"/>
</dbReference>
<proteinExistence type="predicted"/>
<evidence type="ECO:0000313" key="2">
    <source>
        <dbReference type="Proteomes" id="UP000238479"/>
    </source>
</evidence>
<organism evidence="1 2">
    <name type="scientific">Rosa chinensis</name>
    <name type="common">China rose</name>
    <dbReference type="NCBI Taxonomy" id="74649"/>
    <lineage>
        <taxon>Eukaryota</taxon>
        <taxon>Viridiplantae</taxon>
        <taxon>Streptophyta</taxon>
        <taxon>Embryophyta</taxon>
        <taxon>Tracheophyta</taxon>
        <taxon>Spermatophyta</taxon>
        <taxon>Magnoliopsida</taxon>
        <taxon>eudicotyledons</taxon>
        <taxon>Gunneridae</taxon>
        <taxon>Pentapetalae</taxon>
        <taxon>rosids</taxon>
        <taxon>fabids</taxon>
        <taxon>Rosales</taxon>
        <taxon>Rosaceae</taxon>
        <taxon>Rosoideae</taxon>
        <taxon>Rosoideae incertae sedis</taxon>
        <taxon>Rosa</taxon>
    </lineage>
</organism>
<dbReference type="InterPro" id="IPR032675">
    <property type="entry name" value="LRR_dom_sf"/>
</dbReference>
<dbReference type="OMA" id="ANCTEKQ"/>
<dbReference type="EMBL" id="PDCK01000042">
    <property type="protein sequence ID" value="PRQ38061.1"/>
    <property type="molecule type" value="Genomic_DNA"/>
</dbReference>